<name>A0A922I648_DERFA</name>
<keyword evidence="3" id="KW-1185">Reference proteome</keyword>
<dbReference type="EMBL" id="ASGP02000003">
    <property type="protein sequence ID" value="KAH9518030.1"/>
    <property type="molecule type" value="Genomic_DNA"/>
</dbReference>
<reference evidence="2" key="1">
    <citation type="submission" date="2013-05" db="EMBL/GenBank/DDBJ databases">
        <authorList>
            <person name="Yim A.K.Y."/>
            <person name="Chan T.F."/>
            <person name="Ji K.M."/>
            <person name="Liu X.Y."/>
            <person name="Zhou J.W."/>
            <person name="Li R.Q."/>
            <person name="Yang K.Y."/>
            <person name="Li J."/>
            <person name="Li M."/>
            <person name="Law P.T.W."/>
            <person name="Wu Y.L."/>
            <person name="Cai Z.L."/>
            <person name="Qin H."/>
            <person name="Bao Y."/>
            <person name="Leung R.K.K."/>
            <person name="Ng P.K.S."/>
            <person name="Zou J."/>
            <person name="Zhong X.J."/>
            <person name="Ran P.X."/>
            <person name="Zhong N.S."/>
            <person name="Liu Z.G."/>
            <person name="Tsui S.K.W."/>
        </authorList>
    </citation>
    <scope>NUCLEOTIDE SEQUENCE</scope>
    <source>
        <strain evidence="2">Derf</strain>
        <tissue evidence="2">Whole organism</tissue>
    </source>
</reference>
<gene>
    <name evidence="2" type="ORF">DERF_008632</name>
</gene>
<evidence type="ECO:0000313" key="2">
    <source>
        <dbReference type="EMBL" id="KAH9518030.1"/>
    </source>
</evidence>
<feature type="transmembrane region" description="Helical" evidence="1">
    <location>
        <begin position="6"/>
        <end position="29"/>
    </location>
</feature>
<keyword evidence="1" id="KW-1133">Transmembrane helix</keyword>
<sequence>MFLNPNGWLFSFSIFFCFATSHPLSSSFLSKKQTKIKRAFEYWTNNKQNKTKKNSEENWYFFFLLIYIIRLYSCNFSVIIMLALDFDCFKLVHSHQAICIVPELYYYYYYCEKKTTTTTIECEHTTWTFFF</sequence>
<dbReference type="AlphaFoldDB" id="A0A922I648"/>
<keyword evidence="1" id="KW-0812">Transmembrane</keyword>
<proteinExistence type="predicted"/>
<evidence type="ECO:0000256" key="1">
    <source>
        <dbReference type="SAM" id="Phobius"/>
    </source>
</evidence>
<feature type="transmembrane region" description="Helical" evidence="1">
    <location>
        <begin position="59"/>
        <end position="84"/>
    </location>
</feature>
<protein>
    <submittedName>
        <fullName evidence="2">Uncharacterized protein</fullName>
    </submittedName>
</protein>
<evidence type="ECO:0000313" key="3">
    <source>
        <dbReference type="Proteomes" id="UP000790347"/>
    </source>
</evidence>
<reference evidence="2" key="2">
    <citation type="journal article" date="2022" name="Res Sq">
        <title>Comparative Genomics Reveals Insights into the Divergent Evolution of Astigmatic Mites and Household Pest Adaptations.</title>
        <authorList>
            <person name="Xiong Q."/>
            <person name="Wan A.T.-Y."/>
            <person name="Liu X.-Y."/>
            <person name="Fung C.S.-H."/>
            <person name="Xiao X."/>
            <person name="Malainual N."/>
            <person name="Hou J."/>
            <person name="Wang L."/>
            <person name="Wang M."/>
            <person name="Yang K."/>
            <person name="Cui Y."/>
            <person name="Leung E."/>
            <person name="Nong W."/>
            <person name="Shin S.-K."/>
            <person name="Au S."/>
            <person name="Jeong K.Y."/>
            <person name="Chew F.T."/>
            <person name="Hui J."/>
            <person name="Leung T.F."/>
            <person name="Tungtrongchitr A."/>
            <person name="Zhong N."/>
            <person name="Liu Z."/>
            <person name="Tsui S."/>
        </authorList>
    </citation>
    <scope>NUCLEOTIDE SEQUENCE</scope>
    <source>
        <strain evidence="2">Derf</strain>
        <tissue evidence="2">Whole organism</tissue>
    </source>
</reference>
<organism evidence="2 3">
    <name type="scientific">Dermatophagoides farinae</name>
    <name type="common">American house dust mite</name>
    <dbReference type="NCBI Taxonomy" id="6954"/>
    <lineage>
        <taxon>Eukaryota</taxon>
        <taxon>Metazoa</taxon>
        <taxon>Ecdysozoa</taxon>
        <taxon>Arthropoda</taxon>
        <taxon>Chelicerata</taxon>
        <taxon>Arachnida</taxon>
        <taxon>Acari</taxon>
        <taxon>Acariformes</taxon>
        <taxon>Sarcoptiformes</taxon>
        <taxon>Astigmata</taxon>
        <taxon>Psoroptidia</taxon>
        <taxon>Analgoidea</taxon>
        <taxon>Pyroglyphidae</taxon>
        <taxon>Dermatophagoidinae</taxon>
        <taxon>Dermatophagoides</taxon>
    </lineage>
</organism>
<comment type="caution">
    <text evidence="2">The sequence shown here is derived from an EMBL/GenBank/DDBJ whole genome shotgun (WGS) entry which is preliminary data.</text>
</comment>
<dbReference type="Proteomes" id="UP000790347">
    <property type="component" value="Unassembled WGS sequence"/>
</dbReference>
<keyword evidence="1" id="KW-0472">Membrane</keyword>
<accession>A0A922I648</accession>